<dbReference type="RefSeq" id="WP_267560803.1">
    <property type="nucleotide sequence ID" value="NZ_JAPNTZ010000001.1"/>
</dbReference>
<dbReference type="SUPFAM" id="SSF53167">
    <property type="entry name" value="Purine and uridine phosphorylases"/>
    <property type="match status" value="1"/>
</dbReference>
<comment type="caution">
    <text evidence="1">The sequence shown here is derived from an EMBL/GenBank/DDBJ whole genome shotgun (WGS) entry which is preliminary data.</text>
</comment>
<dbReference type="EMBL" id="JAPNTZ010000001">
    <property type="protein sequence ID" value="MCY1137002.1"/>
    <property type="molecule type" value="Genomic_DNA"/>
</dbReference>
<dbReference type="PANTHER" id="PTHR46832">
    <property type="entry name" value="5'-METHYLTHIOADENOSINE/S-ADENOSYLHOMOCYSTEINE NUCLEOSIDASE"/>
    <property type="match status" value="1"/>
</dbReference>
<evidence type="ECO:0008006" key="3">
    <source>
        <dbReference type="Google" id="ProtNLM"/>
    </source>
</evidence>
<gene>
    <name evidence="1" type="ORF">OWR29_03265</name>
</gene>
<name>A0ABT4ARZ0_9ACTN</name>
<protein>
    <recommendedName>
        <fullName evidence="3">Nucleoside phosphorylase domain-containing protein</fullName>
    </recommendedName>
</protein>
<keyword evidence="2" id="KW-1185">Reference proteome</keyword>
<organism evidence="1 2">
    <name type="scientific">Paractinoplanes pyxinae</name>
    <dbReference type="NCBI Taxonomy" id="2997416"/>
    <lineage>
        <taxon>Bacteria</taxon>
        <taxon>Bacillati</taxon>
        <taxon>Actinomycetota</taxon>
        <taxon>Actinomycetes</taxon>
        <taxon>Micromonosporales</taxon>
        <taxon>Micromonosporaceae</taxon>
        <taxon>Paractinoplanes</taxon>
    </lineage>
</organism>
<evidence type="ECO:0000313" key="2">
    <source>
        <dbReference type="Proteomes" id="UP001151002"/>
    </source>
</evidence>
<proteinExistence type="predicted"/>
<dbReference type="Proteomes" id="UP001151002">
    <property type="component" value="Unassembled WGS sequence"/>
</dbReference>
<dbReference type="PANTHER" id="PTHR46832:SF1">
    <property type="entry name" value="5'-METHYLTHIOADENOSINE_S-ADENOSYLHOMOCYSTEINE NUCLEOSIDASE"/>
    <property type="match status" value="1"/>
</dbReference>
<accession>A0ABT4ARZ0</accession>
<sequence length="360" mass="38547">MGGVDVLIIAALKEELDAVRAASGVTWTPYEGNLPFLHADYPCRDGRRLSLALARPTRMGGRTTGQFATHLAGELKPGCLAMSGVCAGNPSDVALGDVVVAEIAYEYDEGKVTAEGLVGDHRQFRLDERWFRAAQEFDPAGLPSYGEATEQEAAVWFLERLHAGQDPRRHPARDRYFPAGTWNPRIAGLEDRGLVAWGDPGWELTAAGRSHVTRLLYNDVDGPDKLPFAVVAGPMASGSYVAKDGESWDRLAAMGVRTVVGLEMEAATIATVAAGQNVPHWLVVKGVMDHADPNKDDRYKRFAARAAAEVLLALLDQLAGRGPSSGPAAVVPPTSKYRVTVTGSKGVQIGDGTTQNNTFT</sequence>
<reference evidence="1" key="1">
    <citation type="submission" date="2022-11" db="EMBL/GenBank/DDBJ databases">
        <authorList>
            <person name="Somphong A."/>
            <person name="Phongsopitanun W."/>
        </authorList>
    </citation>
    <scope>NUCLEOTIDE SEQUENCE</scope>
    <source>
        <strain evidence="1">Pm04-4</strain>
    </source>
</reference>
<evidence type="ECO:0000313" key="1">
    <source>
        <dbReference type="EMBL" id="MCY1137002.1"/>
    </source>
</evidence>
<dbReference type="Gene3D" id="3.40.50.1580">
    <property type="entry name" value="Nucleoside phosphorylase domain"/>
    <property type="match status" value="1"/>
</dbReference>
<dbReference type="InterPro" id="IPR035994">
    <property type="entry name" value="Nucleoside_phosphorylase_sf"/>
</dbReference>